<evidence type="ECO:0000313" key="3">
    <source>
        <dbReference type="Proteomes" id="UP000003530"/>
    </source>
</evidence>
<sequence length="394" mass="46528">MYTRKHGVKTVFFWYNIILYLMIKEKIMNIITMEFNFLEVSETDLELFNFIRDTDEIGVSIKVDLSKKYFLNHKKFLKQFKEYFGSVRLEEFLNKLSLIEEIKFSHEDKLNHQQLASEAIKNQKIKELADRVYGEYHYNLLIKLVSLSTAIWLLKDSCVQSNLAYTIIENGYYSASNSDMNYTMANGSHQLVSVDGREIKSIKKYYELVFPILNSRIGTKEIESNHITNHYTSFENDKIDRSKFASYSRALVYLQEARNSGLLASKIDKYMQVLQCLYAFEDGTRRMGRKLKYITANLLSEESTEKQKIVDNIAIAYKIRSQHTHGNRIKFDQNEIERISIALDDYVREVLKKLLPNKELEYSDEKTRLFVEKQMRGFNEGKFLNFFKKILKIK</sequence>
<keyword evidence="1" id="KW-0812">Transmembrane</keyword>
<keyword evidence="1" id="KW-0472">Membrane</keyword>
<dbReference type="EMBL" id="AEXY01000006">
    <property type="protein sequence ID" value="EGD37011.1"/>
    <property type="molecule type" value="Genomic_DNA"/>
</dbReference>
<feature type="transmembrane region" description="Helical" evidence="1">
    <location>
        <begin position="6"/>
        <end position="23"/>
    </location>
</feature>
<evidence type="ECO:0000256" key="1">
    <source>
        <dbReference type="SAM" id="Phobius"/>
    </source>
</evidence>
<name>F0IKR0_STRSA</name>
<accession>F0IKR0</accession>
<dbReference type="HOGENOM" id="CLU_067301_0_0_9"/>
<evidence type="ECO:0000313" key="2">
    <source>
        <dbReference type="EMBL" id="EGD37011.1"/>
    </source>
</evidence>
<proteinExistence type="predicted"/>
<organism evidence="2 3">
    <name type="scientific">Streptococcus sanguinis SK150</name>
    <dbReference type="NCBI Taxonomy" id="888811"/>
    <lineage>
        <taxon>Bacteria</taxon>
        <taxon>Bacillati</taxon>
        <taxon>Bacillota</taxon>
        <taxon>Bacilli</taxon>
        <taxon>Lactobacillales</taxon>
        <taxon>Streptococcaceae</taxon>
        <taxon>Streptococcus</taxon>
    </lineage>
</organism>
<dbReference type="Proteomes" id="UP000003530">
    <property type="component" value="Unassembled WGS sequence"/>
</dbReference>
<dbReference type="AlphaFoldDB" id="F0IKR0"/>
<keyword evidence="1" id="KW-1133">Transmembrane helix</keyword>
<dbReference type="PATRIC" id="fig|888811.3.peg.704"/>
<protein>
    <submittedName>
        <fullName evidence="2">Uncharacterized protein</fullName>
    </submittedName>
</protein>
<reference evidence="2 3" key="1">
    <citation type="submission" date="2011-02" db="EMBL/GenBank/DDBJ databases">
        <authorList>
            <person name="Muzny D."/>
            <person name="Qin X."/>
            <person name="Deng J."/>
            <person name="Jiang H."/>
            <person name="Liu Y."/>
            <person name="Qu J."/>
            <person name="Song X.-Z."/>
            <person name="Zhang L."/>
            <person name="Thornton R."/>
            <person name="Coyle M."/>
            <person name="Francisco L."/>
            <person name="Jackson L."/>
            <person name="Javaid M."/>
            <person name="Korchina V."/>
            <person name="Kovar C."/>
            <person name="Mata R."/>
            <person name="Mathew T."/>
            <person name="Ngo R."/>
            <person name="Nguyen L."/>
            <person name="Nguyen N."/>
            <person name="Okwuonu G."/>
            <person name="Ongeri F."/>
            <person name="Pham C."/>
            <person name="Simmons D."/>
            <person name="Wilczek-Boney K."/>
            <person name="Hale W."/>
            <person name="Jakkamsetti A."/>
            <person name="Pham P."/>
            <person name="Ruth R."/>
            <person name="San Lucas F."/>
            <person name="Warren J."/>
            <person name="Zhang J."/>
            <person name="Zhao Z."/>
            <person name="Zhou C."/>
            <person name="Zhu D."/>
            <person name="Lee S."/>
            <person name="Bess C."/>
            <person name="Blankenburg K."/>
            <person name="Forbes L."/>
            <person name="Fu Q."/>
            <person name="Gubbala S."/>
            <person name="Hirani K."/>
            <person name="Jayaseelan J.C."/>
            <person name="Lara F."/>
            <person name="Munidasa M."/>
            <person name="Palculict T."/>
            <person name="Patil S."/>
            <person name="Pu L.-L."/>
            <person name="Saada N."/>
            <person name="Tang L."/>
            <person name="Weissenberger G."/>
            <person name="Zhu Y."/>
            <person name="Hemphill L."/>
            <person name="Shang Y."/>
            <person name="Youmans B."/>
            <person name="Ayvaz T."/>
            <person name="Ross M."/>
            <person name="Santibanez J."/>
            <person name="Aqrawi P."/>
            <person name="Gross S."/>
            <person name="Joshi V."/>
            <person name="Fowler G."/>
            <person name="Nazareth L."/>
            <person name="Reid J."/>
            <person name="Worley K."/>
            <person name="Petrosino J."/>
            <person name="Highlander S."/>
            <person name="Gibbs R."/>
        </authorList>
    </citation>
    <scope>NUCLEOTIDE SEQUENCE [LARGE SCALE GENOMIC DNA]</scope>
    <source>
        <strain evidence="2 3">SK150</strain>
    </source>
</reference>
<gene>
    <name evidence="2" type="ORF">HMPREF9383_0712</name>
</gene>
<comment type="caution">
    <text evidence="2">The sequence shown here is derived from an EMBL/GenBank/DDBJ whole genome shotgun (WGS) entry which is preliminary data.</text>
</comment>